<comment type="similarity">
    <text evidence="3">Belongs to the peptidase M24B family.</text>
</comment>
<dbReference type="InterPro" id="IPR001131">
    <property type="entry name" value="Peptidase_M24B_aminopep-P_CS"/>
</dbReference>
<gene>
    <name evidence="5" type="ORF">C7B43_06190</name>
</gene>
<evidence type="ECO:0000313" key="5">
    <source>
        <dbReference type="EMBL" id="PSR30305.1"/>
    </source>
</evidence>
<dbReference type="Pfam" id="PF00557">
    <property type="entry name" value="Peptidase_M24"/>
    <property type="match status" value="1"/>
</dbReference>
<dbReference type="InterPro" id="IPR050659">
    <property type="entry name" value="Peptidase_M24B"/>
</dbReference>
<dbReference type="AlphaFoldDB" id="A0A2T2X751"/>
<keyword evidence="2" id="KW-0378">Hydrolase</keyword>
<evidence type="ECO:0000256" key="3">
    <source>
        <dbReference type="RuleBase" id="RU000590"/>
    </source>
</evidence>
<name>A0A2T2X751_9FIRM</name>
<dbReference type="Gene3D" id="3.40.350.10">
    <property type="entry name" value="Creatinase/prolidase N-terminal domain"/>
    <property type="match status" value="1"/>
</dbReference>
<feature type="domain" description="Peptidase M24" evidence="4">
    <location>
        <begin position="143"/>
        <end position="343"/>
    </location>
</feature>
<dbReference type="PROSITE" id="PS00491">
    <property type="entry name" value="PROLINE_PEPTIDASE"/>
    <property type="match status" value="1"/>
</dbReference>
<dbReference type="Gene3D" id="3.90.230.10">
    <property type="entry name" value="Creatinase/methionine aminopeptidase superfamily"/>
    <property type="match status" value="1"/>
</dbReference>
<dbReference type="InterPro" id="IPR036005">
    <property type="entry name" value="Creatinase/aminopeptidase-like"/>
</dbReference>
<keyword evidence="1 3" id="KW-0479">Metal-binding</keyword>
<dbReference type="PANTHER" id="PTHR46112">
    <property type="entry name" value="AMINOPEPTIDASE"/>
    <property type="match status" value="1"/>
</dbReference>
<sequence length="362" mass="39605">MHRLAKARERLGKENAMMFVSCGDDFRYLLSWSPLADERLTFLGISGDGAALVIPSVNVQEAREHVGGAVELFSYTDQEGPEALLLKVFGKTASRLHTVYVSDDARFDHVETLRSSLGWTAPLQRASALMGPWRMTKDADEIEKLKASQIINDQAMQAGLAAIRVGMTEMEVQDVIHRAFMANGADREAFIIVAAGSHSALPHHTPDNTVIAEGPVLLDIGCYKDGYASDMTRVAYVGTPTDEFLHVHHIVNQAVETALAKARAFAEAQSIDHAARRVIEDAGYGTYFVHRLGHGIGLSVHEPPSIMEGNPIRVPVNSAFSIEPGIYLPKRFGVRLEEVVVAKEEGAVVLSQVPRDVYHVKS</sequence>
<dbReference type="SUPFAM" id="SSF55920">
    <property type="entry name" value="Creatinase/aminopeptidase"/>
    <property type="match status" value="1"/>
</dbReference>
<proteinExistence type="inferred from homology"/>
<dbReference type="Proteomes" id="UP000242699">
    <property type="component" value="Unassembled WGS sequence"/>
</dbReference>
<evidence type="ECO:0000313" key="6">
    <source>
        <dbReference type="Proteomes" id="UP000242699"/>
    </source>
</evidence>
<dbReference type="EMBL" id="PXYT01000011">
    <property type="protein sequence ID" value="PSR30305.1"/>
    <property type="molecule type" value="Genomic_DNA"/>
</dbReference>
<dbReference type="PANTHER" id="PTHR46112:SF3">
    <property type="entry name" value="AMINOPEPTIDASE YPDF"/>
    <property type="match status" value="1"/>
</dbReference>
<protein>
    <submittedName>
        <fullName evidence="5">Peptidase M24</fullName>
    </submittedName>
</protein>
<dbReference type="InterPro" id="IPR029149">
    <property type="entry name" value="Creatin/AminoP/Spt16_N"/>
</dbReference>
<dbReference type="GO" id="GO:0016787">
    <property type="term" value="F:hydrolase activity"/>
    <property type="evidence" value="ECO:0007669"/>
    <property type="project" value="UniProtKB-KW"/>
</dbReference>
<dbReference type="SUPFAM" id="SSF53092">
    <property type="entry name" value="Creatinase/prolidase N-terminal domain"/>
    <property type="match status" value="1"/>
</dbReference>
<evidence type="ECO:0000256" key="1">
    <source>
        <dbReference type="ARBA" id="ARBA00022723"/>
    </source>
</evidence>
<comment type="caution">
    <text evidence="5">The sequence shown here is derived from an EMBL/GenBank/DDBJ whole genome shotgun (WGS) entry which is preliminary data.</text>
</comment>
<evidence type="ECO:0000256" key="2">
    <source>
        <dbReference type="ARBA" id="ARBA00022801"/>
    </source>
</evidence>
<evidence type="ECO:0000259" key="4">
    <source>
        <dbReference type="Pfam" id="PF00557"/>
    </source>
</evidence>
<reference evidence="5 6" key="1">
    <citation type="journal article" date="2014" name="BMC Genomics">
        <title>Comparison of environmental and isolate Sulfobacillus genomes reveals diverse carbon, sulfur, nitrogen, and hydrogen metabolisms.</title>
        <authorList>
            <person name="Justice N.B."/>
            <person name="Norman A."/>
            <person name="Brown C.T."/>
            <person name="Singh A."/>
            <person name="Thomas B.C."/>
            <person name="Banfield J.F."/>
        </authorList>
    </citation>
    <scope>NUCLEOTIDE SEQUENCE [LARGE SCALE GENOMIC DNA]</scope>
    <source>
        <strain evidence="5">AMDSBA1</strain>
    </source>
</reference>
<dbReference type="InterPro" id="IPR000994">
    <property type="entry name" value="Pept_M24"/>
</dbReference>
<accession>A0A2T2X751</accession>
<organism evidence="5 6">
    <name type="scientific">Sulfobacillus benefaciens</name>
    <dbReference type="NCBI Taxonomy" id="453960"/>
    <lineage>
        <taxon>Bacteria</taxon>
        <taxon>Bacillati</taxon>
        <taxon>Bacillota</taxon>
        <taxon>Clostridia</taxon>
        <taxon>Eubacteriales</taxon>
        <taxon>Clostridiales Family XVII. Incertae Sedis</taxon>
        <taxon>Sulfobacillus</taxon>
    </lineage>
</organism>
<dbReference type="GO" id="GO:0046872">
    <property type="term" value="F:metal ion binding"/>
    <property type="evidence" value="ECO:0007669"/>
    <property type="project" value="UniProtKB-KW"/>
</dbReference>